<evidence type="ECO:0000313" key="2">
    <source>
        <dbReference type="Proteomes" id="UP000823674"/>
    </source>
</evidence>
<dbReference type="Proteomes" id="UP000823674">
    <property type="component" value="Chromosome A09"/>
</dbReference>
<keyword evidence="2" id="KW-1185">Reference proteome</keyword>
<comment type="caution">
    <text evidence="1">The sequence shown here is derived from an EMBL/GenBank/DDBJ whole genome shotgun (WGS) entry which is preliminary data.</text>
</comment>
<accession>A0ABQ7L9T4</accession>
<reference evidence="1 2" key="1">
    <citation type="submission" date="2021-03" db="EMBL/GenBank/DDBJ databases">
        <authorList>
            <person name="King G.J."/>
            <person name="Bancroft I."/>
            <person name="Baten A."/>
            <person name="Bloomfield J."/>
            <person name="Borpatragohain P."/>
            <person name="He Z."/>
            <person name="Irish N."/>
            <person name="Irwin J."/>
            <person name="Liu K."/>
            <person name="Mauleon R.P."/>
            <person name="Moore J."/>
            <person name="Morris R."/>
            <person name="Ostergaard L."/>
            <person name="Wang B."/>
            <person name="Wells R."/>
        </authorList>
    </citation>
    <scope>NUCLEOTIDE SEQUENCE [LARGE SCALE GENOMIC DNA]</scope>
    <source>
        <strain evidence="1">R-o-18</strain>
        <tissue evidence="1">Leaf</tissue>
    </source>
</reference>
<proteinExistence type="predicted"/>
<evidence type="ECO:0000313" key="1">
    <source>
        <dbReference type="EMBL" id="KAG5383317.1"/>
    </source>
</evidence>
<protein>
    <submittedName>
        <fullName evidence="1">Uncharacterized protein</fullName>
    </submittedName>
</protein>
<name>A0ABQ7L9T4_BRACM</name>
<dbReference type="EMBL" id="JADBGQ010000008">
    <property type="protein sequence ID" value="KAG5383317.1"/>
    <property type="molecule type" value="Genomic_DNA"/>
</dbReference>
<gene>
    <name evidence="1" type="primary">A09g504120.1_BraROA</name>
    <name evidence="1" type="ORF">IGI04_034787</name>
</gene>
<sequence length="61" mass="6721">MRSTVTFNLVHLSVREGRKLGGLCKLFLTNPIFKKCSPGKPISTGLSSRYHCGFNFAASVF</sequence>
<organism evidence="1 2">
    <name type="scientific">Brassica rapa subsp. trilocularis</name>
    <dbReference type="NCBI Taxonomy" id="1813537"/>
    <lineage>
        <taxon>Eukaryota</taxon>
        <taxon>Viridiplantae</taxon>
        <taxon>Streptophyta</taxon>
        <taxon>Embryophyta</taxon>
        <taxon>Tracheophyta</taxon>
        <taxon>Spermatophyta</taxon>
        <taxon>Magnoliopsida</taxon>
        <taxon>eudicotyledons</taxon>
        <taxon>Gunneridae</taxon>
        <taxon>Pentapetalae</taxon>
        <taxon>rosids</taxon>
        <taxon>malvids</taxon>
        <taxon>Brassicales</taxon>
        <taxon>Brassicaceae</taxon>
        <taxon>Brassiceae</taxon>
        <taxon>Brassica</taxon>
    </lineage>
</organism>